<evidence type="ECO:0000313" key="1">
    <source>
        <dbReference type="EMBL" id="EER01851.1"/>
    </source>
</evidence>
<proteinExistence type="predicted"/>
<dbReference type="InParanoid" id="C5LN52"/>
<dbReference type="RefSeq" id="XP_002769133.1">
    <property type="nucleotide sequence ID" value="XM_002769087.1"/>
</dbReference>
<name>C5LN52_PERM5</name>
<evidence type="ECO:0000313" key="2">
    <source>
        <dbReference type="Proteomes" id="UP000007800"/>
    </source>
</evidence>
<dbReference type="Proteomes" id="UP000007800">
    <property type="component" value="Unassembled WGS sequence"/>
</dbReference>
<organism evidence="2">
    <name type="scientific">Perkinsus marinus (strain ATCC 50983 / TXsc)</name>
    <dbReference type="NCBI Taxonomy" id="423536"/>
    <lineage>
        <taxon>Eukaryota</taxon>
        <taxon>Sar</taxon>
        <taxon>Alveolata</taxon>
        <taxon>Perkinsozoa</taxon>
        <taxon>Perkinsea</taxon>
        <taxon>Perkinsida</taxon>
        <taxon>Perkinsidae</taxon>
        <taxon>Perkinsus</taxon>
    </lineage>
</organism>
<reference evidence="1 2" key="1">
    <citation type="submission" date="2008-07" db="EMBL/GenBank/DDBJ databases">
        <authorList>
            <person name="El-Sayed N."/>
            <person name="Caler E."/>
            <person name="Inman J."/>
            <person name="Amedeo P."/>
            <person name="Hass B."/>
            <person name="Wortman J."/>
        </authorList>
    </citation>
    <scope>NUCLEOTIDE SEQUENCE [LARGE SCALE GENOMIC DNA]</scope>
    <source>
        <strain evidence="2">ATCC 50983 / TXsc</strain>
    </source>
</reference>
<dbReference type="EMBL" id="GG683700">
    <property type="protein sequence ID" value="EER01851.1"/>
    <property type="molecule type" value="Genomic_DNA"/>
</dbReference>
<accession>C5LN52</accession>
<sequence>MPPIRGQNVDGNGMNFMEVVFENMRDLGEPDVEIIRVNRILEENYFDTAESFATTTPDIWDALCLPRNVMEAVMREITMDNRGVDKEWERRRQEAARRGEEKRTVQLGEQAVSAGDGRGFDPGSAEKRIDSVEVVPYALKRLGDSHVSWVAVLQEAVQRLTNKNTAPGVGLFDWEYETRSAGVGGEKLEYRATVSFRVDIPEANGGVGYSNLLMKFIGCWHPTRKVSQREAARNAIETLKLNVDDLIARHGGDPNANILQSVHIRLQRYFGQRLHRAGATVMEWKHICSKIEEESPNGSAVKTEEFNSEGLGTAGVRPEDEIGLWQSTVTVPQLQKEFTSDWKNCKKDSQNDACFKLAAFLDSIGVPQANENPVEKKGLLDLQEDRTTEKERKIEDFRVEILREFR</sequence>
<protein>
    <submittedName>
        <fullName evidence="1">Uncharacterized protein</fullName>
    </submittedName>
</protein>
<dbReference type="AlphaFoldDB" id="C5LN52"/>
<dbReference type="GeneID" id="9054281"/>
<gene>
    <name evidence="1" type="ORF">Pmar_PMAR028303</name>
</gene>
<keyword evidence="2" id="KW-1185">Reference proteome</keyword>